<dbReference type="AlphaFoldDB" id="A0A4V4H199"/>
<name>A0A4V4H199_9BACT</name>
<sequence length="891" mass="101115">MKLFLFLFFCIAFPLSITAQKKIIDSTVFDRWPTLNSPAISANGKYVVYIVDKIPSDGYTLVIHASDGKWKKEIVGALYPRFTEDSRWLLCNFNTDSLCLLELGTERTKYYSHVQKYEVVGLGRRQWIAMKRRGNGGNHLLLRDLTNGTDKVFPDVIDFGFSKNGKSLVIERTDQLSQRKVIEWINTEKWESWIIFNKEVQGQVGNFTIDSEGKQVVFLTLKQDTNAQPSKCLWYYKVGMEQAAEKLNSRTPSLPAGCIISDAKFSPDGSRIFFEAKAVDKSRQRSGVMVDIWSYTDDKLQAKQLDEINSPVTYKGVINLEKNEAIIIQGRNEQLYENRGETNDYSLLTTNPCYFEENNWRSSCRVPLYLVNTRDGTRRLIKDSMVFSDLNGFSPDGKYVLYYDPQKQAYFSYSVGVGKTVNIAQNIPFPISDVPHARAGLPKPYSLLPRSWLPGKGVIINDEYDLWLLDPTGTNSPICLTNGYGRANGIMFRIIYPFGLITEQQVILVAFRPSDKTNGFYSLNLAKPANPELLTMGPYLYCWQSVGGQSPIKAKAAKTWIIQRRSESESPNLFITKDFKSFLRLSSLQPQSNYNWLTTELHEWKTLDGKKMQGILYKPENFDPSRKYPVIFHFYEEKSDELHQYLIPEATGHHINIPHFVSNGYLIFVPDIHYTLTEPAVSVYNAVVSAAQYLSNLPFVDSARMGMQGHSFGAYGVNVLVTKTNLFAAAAEAAGVVDFVSGYGSIVKDGNSTAFKYEYGQYRIGATLWQKPDLYVSNSPIFYADKVNTPILIMHCKNDGAVPFEQGIEWYTALRRLGKKVWMLQYDDGGHQLGGKEANDYTIRLMQFFDHYLKGKPAPKWMINGMPATLKGIATGFEYEPINSTSVNLDK</sequence>
<dbReference type="Proteomes" id="UP000306918">
    <property type="component" value="Unassembled WGS sequence"/>
</dbReference>
<dbReference type="InterPro" id="IPR001375">
    <property type="entry name" value="Peptidase_S9_cat"/>
</dbReference>
<dbReference type="SUPFAM" id="SSF82171">
    <property type="entry name" value="DPP6 N-terminal domain-like"/>
    <property type="match status" value="1"/>
</dbReference>
<organism evidence="4 5">
    <name type="scientific">Niastella caeni</name>
    <dbReference type="NCBI Taxonomy" id="2569763"/>
    <lineage>
        <taxon>Bacteria</taxon>
        <taxon>Pseudomonadati</taxon>
        <taxon>Bacteroidota</taxon>
        <taxon>Chitinophagia</taxon>
        <taxon>Chitinophagales</taxon>
        <taxon>Chitinophagaceae</taxon>
        <taxon>Niastella</taxon>
    </lineage>
</organism>
<feature type="chain" id="PRO_5020342659" evidence="2">
    <location>
        <begin position="20"/>
        <end position="891"/>
    </location>
</feature>
<feature type="domain" description="Peptidase S9 prolyl oligopeptidase catalytic" evidence="3">
    <location>
        <begin position="686"/>
        <end position="855"/>
    </location>
</feature>
<dbReference type="PANTHER" id="PTHR42776">
    <property type="entry name" value="SERINE PEPTIDASE S9 FAMILY MEMBER"/>
    <property type="match status" value="1"/>
</dbReference>
<feature type="signal peptide" evidence="2">
    <location>
        <begin position="1"/>
        <end position="19"/>
    </location>
</feature>
<dbReference type="RefSeq" id="WP_136577738.1">
    <property type="nucleotide sequence ID" value="NZ_STFF01000003.1"/>
</dbReference>
<dbReference type="Gene3D" id="3.40.50.1820">
    <property type="entry name" value="alpha/beta hydrolase"/>
    <property type="match status" value="1"/>
</dbReference>
<evidence type="ECO:0000256" key="2">
    <source>
        <dbReference type="SAM" id="SignalP"/>
    </source>
</evidence>
<keyword evidence="1" id="KW-0378">Hydrolase</keyword>
<dbReference type="SUPFAM" id="SSF53474">
    <property type="entry name" value="alpha/beta-Hydrolases"/>
    <property type="match status" value="1"/>
</dbReference>
<evidence type="ECO:0000313" key="4">
    <source>
        <dbReference type="EMBL" id="THU39606.1"/>
    </source>
</evidence>
<gene>
    <name evidence="4" type="ORF">FAM09_13985</name>
</gene>
<evidence type="ECO:0000313" key="5">
    <source>
        <dbReference type="Proteomes" id="UP000306918"/>
    </source>
</evidence>
<dbReference type="Pfam" id="PF00326">
    <property type="entry name" value="Peptidase_S9"/>
    <property type="match status" value="1"/>
</dbReference>
<evidence type="ECO:0000259" key="3">
    <source>
        <dbReference type="Pfam" id="PF00326"/>
    </source>
</evidence>
<keyword evidence="5" id="KW-1185">Reference proteome</keyword>
<comment type="caution">
    <text evidence="4">The sequence shown here is derived from an EMBL/GenBank/DDBJ whole genome shotgun (WGS) entry which is preliminary data.</text>
</comment>
<accession>A0A4V4H199</accession>
<keyword evidence="2" id="KW-0732">Signal</keyword>
<dbReference type="GO" id="GO:0004252">
    <property type="term" value="F:serine-type endopeptidase activity"/>
    <property type="evidence" value="ECO:0007669"/>
    <property type="project" value="TreeGrafter"/>
</dbReference>
<dbReference type="InterPro" id="IPR029058">
    <property type="entry name" value="AB_hydrolase_fold"/>
</dbReference>
<dbReference type="PANTHER" id="PTHR42776:SF27">
    <property type="entry name" value="DIPEPTIDYL PEPTIDASE FAMILY MEMBER 6"/>
    <property type="match status" value="1"/>
</dbReference>
<dbReference type="GO" id="GO:0006508">
    <property type="term" value="P:proteolysis"/>
    <property type="evidence" value="ECO:0007669"/>
    <property type="project" value="InterPro"/>
</dbReference>
<protein>
    <submittedName>
        <fullName evidence="4">S9 family peptidase</fullName>
    </submittedName>
</protein>
<proteinExistence type="predicted"/>
<dbReference type="OrthoDB" id="9812921at2"/>
<reference evidence="4 5" key="1">
    <citation type="submission" date="2019-04" db="EMBL/GenBank/DDBJ databases">
        <title>Niastella caeni sp. nov., isolated from activated sludge.</title>
        <authorList>
            <person name="Sheng M."/>
        </authorList>
    </citation>
    <scope>NUCLEOTIDE SEQUENCE [LARGE SCALE GENOMIC DNA]</scope>
    <source>
        <strain evidence="4 5">HX-2-15</strain>
    </source>
</reference>
<dbReference type="EMBL" id="STFF01000003">
    <property type="protein sequence ID" value="THU39606.1"/>
    <property type="molecule type" value="Genomic_DNA"/>
</dbReference>
<evidence type="ECO:0000256" key="1">
    <source>
        <dbReference type="ARBA" id="ARBA00022801"/>
    </source>
</evidence>